<feature type="transmembrane region" description="Helical" evidence="6">
    <location>
        <begin position="118"/>
        <end position="137"/>
    </location>
</feature>
<feature type="transmembrane region" description="Helical" evidence="6">
    <location>
        <begin position="380"/>
        <end position="399"/>
    </location>
</feature>
<dbReference type="InterPro" id="IPR002293">
    <property type="entry name" value="AA/rel_permease1"/>
</dbReference>
<keyword evidence="5 6" id="KW-0472">Membrane</keyword>
<feature type="transmembrane region" description="Helical" evidence="6">
    <location>
        <begin position="216"/>
        <end position="244"/>
    </location>
</feature>
<dbReference type="PANTHER" id="PTHR42770:SF11">
    <property type="entry name" value="INNER MEMBRANE TRANSPORT PROTEIN YBAT"/>
    <property type="match status" value="1"/>
</dbReference>
<dbReference type="Proteomes" id="UP000008956">
    <property type="component" value="Chromosome"/>
</dbReference>
<sequence>MNENETKKLSRTDLFSMAIGQIIGVGIMTMTGIAIGFTGRSVNLAYIVAGLITIFAAIPQIYIGGTANFYGGQYSQIGVLCGQKAAGIFLYIQLFTSLAISMYTLSFADYFLSLFPNVNAKLISFIVLTVLFGMHFFGVKQAARLQNILCAILAIAIAAYIVLGIGNVQGDYLTNGFMTKGIGGFVLASIYLTFAAGGATYVVNYSSAAKNPTKDIPFVIIASTAIVVLVYAVMSTVAAGVLPVDQVANQPLSISAAVFMPKTVYTFFVVGGAMFSLLTTLNFNIGMIVYPVMTGCKDGWLPKKLAVKNKKFGSAYLILLLFYLIGIVPILLGLDLNTIANSTVILFTIIRGVIAYSAMQLPKKMPEIWKESKFYVSNGKLKAICIASIIIAALSVLVLLVSTSPVQICGNIGILAFSIIMALIFNKRVHLSPAYEVKK</sequence>
<accession>D4M4Q5</accession>
<evidence type="ECO:0000256" key="1">
    <source>
        <dbReference type="ARBA" id="ARBA00004651"/>
    </source>
</evidence>
<dbReference type="Gene3D" id="1.20.1740.10">
    <property type="entry name" value="Amino acid/polyamine transporter I"/>
    <property type="match status" value="1"/>
</dbReference>
<dbReference type="InterPro" id="IPR050367">
    <property type="entry name" value="APC_superfamily"/>
</dbReference>
<evidence type="ECO:0000256" key="6">
    <source>
        <dbReference type="SAM" id="Phobius"/>
    </source>
</evidence>
<evidence type="ECO:0000313" key="8">
    <source>
        <dbReference type="Proteomes" id="UP000008956"/>
    </source>
</evidence>
<dbReference type="PIRSF" id="PIRSF006060">
    <property type="entry name" value="AA_transporter"/>
    <property type="match status" value="1"/>
</dbReference>
<feature type="transmembrane region" description="Helical" evidence="6">
    <location>
        <begin position="313"/>
        <end position="332"/>
    </location>
</feature>
<evidence type="ECO:0000313" key="7">
    <source>
        <dbReference type="EMBL" id="CBL26217.1"/>
    </source>
</evidence>
<dbReference type="HOGENOM" id="CLU_007946_21_0_9"/>
<keyword evidence="4 6" id="KW-1133">Transmembrane helix</keyword>
<reference evidence="7 8" key="1">
    <citation type="submission" date="2010-03" db="EMBL/GenBank/DDBJ databases">
        <title>The genome sequence of Ruminococcus torques L2-14.</title>
        <authorList>
            <consortium name="metaHIT consortium -- http://www.metahit.eu/"/>
            <person name="Pajon A."/>
            <person name="Turner K."/>
            <person name="Parkhill J."/>
            <person name="Duncan S."/>
            <person name="Flint H."/>
        </authorList>
    </citation>
    <scope>NUCLEOTIDE SEQUENCE [LARGE SCALE GENOMIC DNA]</scope>
    <source>
        <strain evidence="7 8">L2-14</strain>
    </source>
</reference>
<keyword evidence="3 6" id="KW-0812">Transmembrane</keyword>
<feature type="transmembrane region" description="Helical" evidence="6">
    <location>
        <begin position="149"/>
        <end position="170"/>
    </location>
</feature>
<protein>
    <submittedName>
        <fullName evidence="7">Gamma-aminobutyrate permease and related permeases</fullName>
    </submittedName>
</protein>
<organism evidence="7 8">
    <name type="scientific">[Ruminococcus] torques L2-14</name>
    <dbReference type="NCBI Taxonomy" id="657313"/>
    <lineage>
        <taxon>Bacteria</taxon>
        <taxon>Bacillati</taxon>
        <taxon>Bacillota</taxon>
        <taxon>Clostridia</taxon>
        <taxon>Lachnospirales</taxon>
        <taxon>Lachnospiraceae</taxon>
        <taxon>Mediterraneibacter</taxon>
    </lineage>
</organism>
<feature type="transmembrane region" description="Helical" evidence="6">
    <location>
        <begin position="12"/>
        <end position="38"/>
    </location>
</feature>
<feature type="transmembrane region" description="Helical" evidence="6">
    <location>
        <begin position="44"/>
        <end position="64"/>
    </location>
</feature>
<dbReference type="RefSeq" id="WP_015528806.1">
    <property type="nucleotide sequence ID" value="NC_021015.1"/>
</dbReference>
<feature type="transmembrane region" description="Helical" evidence="6">
    <location>
        <begin position="85"/>
        <end position="106"/>
    </location>
</feature>
<feature type="transmembrane region" description="Helical" evidence="6">
    <location>
        <begin position="264"/>
        <end position="292"/>
    </location>
</feature>
<dbReference type="GO" id="GO:0005886">
    <property type="term" value="C:plasma membrane"/>
    <property type="evidence" value="ECO:0007669"/>
    <property type="project" value="UniProtKB-SubCell"/>
</dbReference>
<name>D4M4Q5_9FIRM</name>
<reference evidence="7 8" key="2">
    <citation type="submission" date="2010-03" db="EMBL/GenBank/DDBJ databases">
        <authorList>
            <person name="Pajon A."/>
        </authorList>
    </citation>
    <scope>NUCLEOTIDE SEQUENCE [LARGE SCALE GENOMIC DNA]</scope>
    <source>
        <strain evidence="7 8">L2-14</strain>
    </source>
</reference>
<feature type="transmembrane region" description="Helical" evidence="6">
    <location>
        <begin position="405"/>
        <end position="425"/>
    </location>
</feature>
<evidence type="ECO:0000256" key="2">
    <source>
        <dbReference type="ARBA" id="ARBA00022475"/>
    </source>
</evidence>
<dbReference type="PATRIC" id="fig|657313.3.peg.1427"/>
<dbReference type="GO" id="GO:0022857">
    <property type="term" value="F:transmembrane transporter activity"/>
    <property type="evidence" value="ECO:0007669"/>
    <property type="project" value="InterPro"/>
</dbReference>
<feature type="transmembrane region" description="Helical" evidence="6">
    <location>
        <begin position="338"/>
        <end position="359"/>
    </location>
</feature>
<dbReference type="PANTHER" id="PTHR42770">
    <property type="entry name" value="AMINO ACID TRANSPORTER-RELATED"/>
    <property type="match status" value="1"/>
</dbReference>
<dbReference type="Pfam" id="PF13520">
    <property type="entry name" value="AA_permease_2"/>
    <property type="match status" value="1"/>
</dbReference>
<keyword evidence="2" id="KW-1003">Cell membrane</keyword>
<proteinExistence type="predicted"/>
<dbReference type="KEGG" id="rto:RTO_16270"/>
<dbReference type="AlphaFoldDB" id="D4M4Q5"/>
<evidence type="ECO:0000256" key="3">
    <source>
        <dbReference type="ARBA" id="ARBA00022692"/>
    </source>
</evidence>
<gene>
    <name evidence="7" type="ORF">RTO_16270</name>
</gene>
<evidence type="ECO:0000256" key="4">
    <source>
        <dbReference type="ARBA" id="ARBA00022989"/>
    </source>
</evidence>
<dbReference type="EMBL" id="FP929055">
    <property type="protein sequence ID" value="CBL26217.1"/>
    <property type="molecule type" value="Genomic_DNA"/>
</dbReference>
<comment type="subcellular location">
    <subcellularLocation>
        <location evidence="1">Cell membrane</location>
        <topology evidence="1">Multi-pass membrane protein</topology>
    </subcellularLocation>
</comment>
<evidence type="ECO:0000256" key="5">
    <source>
        <dbReference type="ARBA" id="ARBA00023136"/>
    </source>
</evidence>
<feature type="transmembrane region" description="Helical" evidence="6">
    <location>
        <begin position="182"/>
        <end position="204"/>
    </location>
</feature>